<gene>
    <name evidence="1" type="ORF">L9F63_004157</name>
</gene>
<dbReference type="Proteomes" id="UP001233999">
    <property type="component" value="Unassembled WGS sequence"/>
</dbReference>
<organism evidence="1 2">
    <name type="scientific">Diploptera punctata</name>
    <name type="common">Pacific beetle cockroach</name>
    <dbReference type="NCBI Taxonomy" id="6984"/>
    <lineage>
        <taxon>Eukaryota</taxon>
        <taxon>Metazoa</taxon>
        <taxon>Ecdysozoa</taxon>
        <taxon>Arthropoda</taxon>
        <taxon>Hexapoda</taxon>
        <taxon>Insecta</taxon>
        <taxon>Pterygota</taxon>
        <taxon>Neoptera</taxon>
        <taxon>Polyneoptera</taxon>
        <taxon>Dictyoptera</taxon>
        <taxon>Blattodea</taxon>
        <taxon>Blaberoidea</taxon>
        <taxon>Blaberidae</taxon>
        <taxon>Diplopterinae</taxon>
        <taxon>Diploptera</taxon>
    </lineage>
</organism>
<reference evidence="1" key="2">
    <citation type="submission" date="2023-05" db="EMBL/GenBank/DDBJ databases">
        <authorList>
            <person name="Fouks B."/>
        </authorList>
    </citation>
    <scope>NUCLEOTIDE SEQUENCE</scope>
    <source>
        <strain evidence="1">Stay&amp;Tobe</strain>
        <tissue evidence="1">Testes</tissue>
    </source>
</reference>
<dbReference type="EMBL" id="JASPKZ010008356">
    <property type="protein sequence ID" value="KAJ9580214.1"/>
    <property type="molecule type" value="Genomic_DNA"/>
</dbReference>
<evidence type="ECO:0000313" key="1">
    <source>
        <dbReference type="EMBL" id="KAJ9580214.1"/>
    </source>
</evidence>
<reference evidence="1" key="1">
    <citation type="journal article" date="2023" name="IScience">
        <title>Live-bearing cockroach genome reveals convergent evolutionary mechanisms linked to viviparity in insects and beyond.</title>
        <authorList>
            <person name="Fouks B."/>
            <person name="Harrison M.C."/>
            <person name="Mikhailova A.A."/>
            <person name="Marchal E."/>
            <person name="English S."/>
            <person name="Carruthers M."/>
            <person name="Jennings E.C."/>
            <person name="Chiamaka E.L."/>
            <person name="Frigard R.A."/>
            <person name="Pippel M."/>
            <person name="Attardo G.M."/>
            <person name="Benoit J.B."/>
            <person name="Bornberg-Bauer E."/>
            <person name="Tobe S.S."/>
        </authorList>
    </citation>
    <scope>NUCLEOTIDE SEQUENCE</scope>
    <source>
        <strain evidence="1">Stay&amp;Tobe</strain>
    </source>
</reference>
<feature type="non-terminal residue" evidence="1">
    <location>
        <position position="1"/>
    </location>
</feature>
<evidence type="ECO:0000313" key="2">
    <source>
        <dbReference type="Proteomes" id="UP001233999"/>
    </source>
</evidence>
<sequence>MSRTPEQNKLEQVLQRFSEPDYKCIASDELIYMEKLLTATCHLMTEDETSPSDMKRFELLQVTDTVGQVGQLLKDEHKNLSVKLAYVKMLCGLLNHDSGCKWILRTGEYKLQ</sequence>
<proteinExistence type="predicted"/>
<dbReference type="AlphaFoldDB" id="A0AAD8E831"/>
<protein>
    <submittedName>
        <fullName evidence="1">Uncharacterized protein</fullName>
    </submittedName>
</protein>
<comment type="caution">
    <text evidence="1">The sequence shown here is derived from an EMBL/GenBank/DDBJ whole genome shotgun (WGS) entry which is preliminary data.</text>
</comment>
<keyword evidence="2" id="KW-1185">Reference proteome</keyword>
<accession>A0AAD8E831</accession>
<name>A0AAD8E831_DIPPU</name>